<keyword evidence="2" id="KW-1185">Reference proteome</keyword>
<gene>
    <name evidence="1" type="ORF">M9H77_31664</name>
</gene>
<sequence>MYRDITQVYIGNPANLGTHTVGYQPAGVDRWMMTFMLQEVDDMATKSGARTLPGGAHGGRPSVPPNLGRQRNADLRHGGKRGERSEGRGHGNLGSSDHIDPFDNPDLDMSSFSLGLMPTCPVRSKWIGDIVRASPSRYGVFFISITSPSGFGVFIILGTSPSGHIEFIISDTSSSGHCEFIILGAPSSKDGFHFILHN</sequence>
<comment type="caution">
    <text evidence="1">The sequence shown here is derived from an EMBL/GenBank/DDBJ whole genome shotgun (WGS) entry which is preliminary data.</text>
</comment>
<dbReference type="EMBL" id="CM044707">
    <property type="protein sequence ID" value="KAI5654477.1"/>
    <property type="molecule type" value="Genomic_DNA"/>
</dbReference>
<proteinExistence type="predicted"/>
<accession>A0ACC0A0R2</accession>
<reference evidence="2" key="1">
    <citation type="journal article" date="2023" name="Nat. Plants">
        <title>Single-cell RNA sequencing provides a high-resolution roadmap for understanding the multicellular compartmentation of specialized metabolism.</title>
        <authorList>
            <person name="Sun S."/>
            <person name="Shen X."/>
            <person name="Li Y."/>
            <person name="Li Y."/>
            <person name="Wang S."/>
            <person name="Li R."/>
            <person name="Zhang H."/>
            <person name="Shen G."/>
            <person name="Guo B."/>
            <person name="Wei J."/>
            <person name="Xu J."/>
            <person name="St-Pierre B."/>
            <person name="Chen S."/>
            <person name="Sun C."/>
        </authorList>
    </citation>
    <scope>NUCLEOTIDE SEQUENCE [LARGE SCALE GENOMIC DNA]</scope>
</reference>
<protein>
    <submittedName>
        <fullName evidence="1">Uncharacterized protein</fullName>
    </submittedName>
</protein>
<evidence type="ECO:0000313" key="1">
    <source>
        <dbReference type="EMBL" id="KAI5654477.1"/>
    </source>
</evidence>
<name>A0ACC0A0R2_CATRO</name>
<organism evidence="1 2">
    <name type="scientific">Catharanthus roseus</name>
    <name type="common">Madagascar periwinkle</name>
    <name type="synonym">Vinca rosea</name>
    <dbReference type="NCBI Taxonomy" id="4058"/>
    <lineage>
        <taxon>Eukaryota</taxon>
        <taxon>Viridiplantae</taxon>
        <taxon>Streptophyta</taxon>
        <taxon>Embryophyta</taxon>
        <taxon>Tracheophyta</taxon>
        <taxon>Spermatophyta</taxon>
        <taxon>Magnoliopsida</taxon>
        <taxon>eudicotyledons</taxon>
        <taxon>Gunneridae</taxon>
        <taxon>Pentapetalae</taxon>
        <taxon>asterids</taxon>
        <taxon>lamiids</taxon>
        <taxon>Gentianales</taxon>
        <taxon>Apocynaceae</taxon>
        <taxon>Rauvolfioideae</taxon>
        <taxon>Vinceae</taxon>
        <taxon>Catharanthinae</taxon>
        <taxon>Catharanthus</taxon>
    </lineage>
</organism>
<evidence type="ECO:0000313" key="2">
    <source>
        <dbReference type="Proteomes" id="UP001060085"/>
    </source>
</evidence>
<dbReference type="Proteomes" id="UP001060085">
    <property type="component" value="Linkage Group LG07"/>
</dbReference>